<dbReference type="EMBL" id="JAAAIN010002856">
    <property type="protein sequence ID" value="KAG0289510.1"/>
    <property type="molecule type" value="Genomic_DNA"/>
</dbReference>
<gene>
    <name evidence="1" type="ORF">BGZ97_006444</name>
</gene>
<dbReference type="InterPro" id="IPR032675">
    <property type="entry name" value="LRR_dom_sf"/>
</dbReference>
<evidence type="ECO:0000313" key="2">
    <source>
        <dbReference type="Proteomes" id="UP000823405"/>
    </source>
</evidence>
<dbReference type="AlphaFoldDB" id="A0A9P6QTC1"/>
<keyword evidence="2" id="KW-1185">Reference proteome</keyword>
<reference evidence="1" key="1">
    <citation type="journal article" date="2020" name="Fungal Divers.">
        <title>Resolving the Mortierellaceae phylogeny through synthesis of multi-gene phylogenetics and phylogenomics.</title>
        <authorList>
            <person name="Vandepol N."/>
            <person name="Liber J."/>
            <person name="Desiro A."/>
            <person name="Na H."/>
            <person name="Kennedy M."/>
            <person name="Barry K."/>
            <person name="Grigoriev I.V."/>
            <person name="Miller A.N."/>
            <person name="O'Donnell K."/>
            <person name="Stajich J.E."/>
            <person name="Bonito G."/>
        </authorList>
    </citation>
    <scope>NUCLEOTIDE SEQUENCE</scope>
    <source>
        <strain evidence="1">NVP60</strain>
    </source>
</reference>
<evidence type="ECO:0000313" key="1">
    <source>
        <dbReference type="EMBL" id="KAG0289510.1"/>
    </source>
</evidence>
<accession>A0A9P6QTC1</accession>
<sequence>MSTTFPLPLECLQIILQHIASQPETAHLLSPTLHRTWRIELAFRRLAWTLLLSIPLEDGQHDNPALTDILRAAYLPARKNLRRSFFPYYAFIADVVIVAADTPRDDDTFFHGRFLAVFPNIIKHLNQPQVRETLAATAQPGGRFHSAKTVEYMRAVGLVLRKDFTWFLCTNNAEHIRSVVIPLSDISRYFSLVGRLKVLSNITFFIDLQLQLHNRERSRFSPQELETLERQLEDRARHLDEMIRFVQKLRQCHPHIHMAATCPRPGNRRDICPENYQDQLLQCLPPLNSPSIVNKSNWLQFAAKVQETDLSRIKVLFQEPPFCGFSHVKQLAQWEPFLHRCCSLDSIDIYTWSEDLFQWAANERRNATVEIAAGRKLTMSPPVPLRLAKINCGPQSDGRQVDDLMIGFSETLESLDITSHFQRDPYAPASNDPLPEFKVGSRGGDVARYCKLVRLTRFTISTRNHFLRVDSFFLHRLPSVEYLVLKHTRERYSVNEIACWSPTPGILPRLVHINLEGTPAISFHPDTLHHTPNLVYLKLGLLSAITSHIFIPHAGDLDDVGQEEDGAGSPASMPMPTTQPPTKSIWSWNWELRKLGTLELNSVFAYKFRFRLLEKTPNLRMLALNINTQERQHPRTIRLCDLPLVSNSTTAITLVSSPPTVTVTPQLQEQNESAIDQKLREHQQQHQQRDLQNDEHVRLPLLESLYMNGDWSLSNEVLSVMFREMMPNIARLMMRGGCRGFTLEGWIKETSGNLHSLTSALCSTEVYATAGPAELEALGLGKVDGGFRR</sequence>
<protein>
    <submittedName>
        <fullName evidence="1">Uncharacterized protein</fullName>
    </submittedName>
</protein>
<proteinExistence type="predicted"/>
<name>A0A9P6QTC1_9FUNG</name>
<feature type="non-terminal residue" evidence="1">
    <location>
        <position position="1"/>
    </location>
</feature>
<dbReference type="OrthoDB" id="2423977at2759"/>
<comment type="caution">
    <text evidence="1">The sequence shown here is derived from an EMBL/GenBank/DDBJ whole genome shotgun (WGS) entry which is preliminary data.</text>
</comment>
<dbReference type="SUPFAM" id="SSF52047">
    <property type="entry name" value="RNI-like"/>
    <property type="match status" value="1"/>
</dbReference>
<dbReference type="Gene3D" id="3.80.10.10">
    <property type="entry name" value="Ribonuclease Inhibitor"/>
    <property type="match status" value="1"/>
</dbReference>
<dbReference type="Proteomes" id="UP000823405">
    <property type="component" value="Unassembled WGS sequence"/>
</dbReference>
<organism evidence="1 2">
    <name type="scientific">Linnemannia gamsii</name>
    <dbReference type="NCBI Taxonomy" id="64522"/>
    <lineage>
        <taxon>Eukaryota</taxon>
        <taxon>Fungi</taxon>
        <taxon>Fungi incertae sedis</taxon>
        <taxon>Mucoromycota</taxon>
        <taxon>Mortierellomycotina</taxon>
        <taxon>Mortierellomycetes</taxon>
        <taxon>Mortierellales</taxon>
        <taxon>Mortierellaceae</taxon>
        <taxon>Linnemannia</taxon>
    </lineage>
</organism>